<dbReference type="AlphaFoldDB" id="A0A0A9HSZ5"/>
<accession>A0A0A9HSZ5</accession>
<evidence type="ECO:0000313" key="2">
    <source>
        <dbReference type="EMBL" id="JAE38949.1"/>
    </source>
</evidence>
<proteinExistence type="predicted"/>
<reference evidence="2" key="1">
    <citation type="submission" date="2014-09" db="EMBL/GenBank/DDBJ databases">
        <authorList>
            <person name="Magalhaes I.L.F."/>
            <person name="Oliveira U."/>
            <person name="Santos F.R."/>
            <person name="Vidigal T.H.D.A."/>
            <person name="Brescovit A.D."/>
            <person name="Santos A.J."/>
        </authorList>
    </citation>
    <scope>NUCLEOTIDE SEQUENCE</scope>
    <source>
        <tissue evidence="2">Shoot tissue taken approximately 20 cm above the soil surface</tissue>
    </source>
</reference>
<evidence type="ECO:0000256" key="1">
    <source>
        <dbReference type="SAM" id="Phobius"/>
    </source>
</evidence>
<sequence length="48" mass="5739">MARTCGMGHHSNLTSPDLGCMNYRHISHNMILIIWFYFYFFNEEVIVK</sequence>
<keyword evidence="1" id="KW-0472">Membrane</keyword>
<protein>
    <submittedName>
        <fullName evidence="2">Uncharacterized protein</fullName>
    </submittedName>
</protein>
<organism evidence="2">
    <name type="scientific">Arundo donax</name>
    <name type="common">Giant reed</name>
    <name type="synonym">Donax arundinaceus</name>
    <dbReference type="NCBI Taxonomy" id="35708"/>
    <lineage>
        <taxon>Eukaryota</taxon>
        <taxon>Viridiplantae</taxon>
        <taxon>Streptophyta</taxon>
        <taxon>Embryophyta</taxon>
        <taxon>Tracheophyta</taxon>
        <taxon>Spermatophyta</taxon>
        <taxon>Magnoliopsida</taxon>
        <taxon>Liliopsida</taxon>
        <taxon>Poales</taxon>
        <taxon>Poaceae</taxon>
        <taxon>PACMAD clade</taxon>
        <taxon>Arundinoideae</taxon>
        <taxon>Arundineae</taxon>
        <taxon>Arundo</taxon>
    </lineage>
</organism>
<dbReference type="EMBL" id="GBRH01158947">
    <property type="protein sequence ID" value="JAE38949.1"/>
    <property type="molecule type" value="Transcribed_RNA"/>
</dbReference>
<feature type="transmembrane region" description="Helical" evidence="1">
    <location>
        <begin position="23"/>
        <end position="41"/>
    </location>
</feature>
<keyword evidence="1" id="KW-0812">Transmembrane</keyword>
<keyword evidence="1" id="KW-1133">Transmembrane helix</keyword>
<reference evidence="2" key="2">
    <citation type="journal article" date="2015" name="Data Brief">
        <title>Shoot transcriptome of the giant reed, Arundo donax.</title>
        <authorList>
            <person name="Barrero R.A."/>
            <person name="Guerrero F.D."/>
            <person name="Moolhuijzen P."/>
            <person name="Goolsby J.A."/>
            <person name="Tidwell J."/>
            <person name="Bellgard S.E."/>
            <person name="Bellgard M.I."/>
        </authorList>
    </citation>
    <scope>NUCLEOTIDE SEQUENCE</scope>
    <source>
        <tissue evidence="2">Shoot tissue taken approximately 20 cm above the soil surface</tissue>
    </source>
</reference>
<name>A0A0A9HSZ5_ARUDO</name>